<dbReference type="GO" id="GO:0047244">
    <property type="term" value="F:N-acetylglucosaminyldiphosphoundecaprenol N-acetyl-beta-D-mannosaminyltransferase activity"/>
    <property type="evidence" value="ECO:0007669"/>
    <property type="project" value="UniProtKB-UniRule"/>
</dbReference>
<evidence type="ECO:0000256" key="3">
    <source>
        <dbReference type="ARBA" id="ARBA00022944"/>
    </source>
</evidence>
<evidence type="ECO:0000256" key="1">
    <source>
        <dbReference type="ARBA" id="ARBA00022676"/>
    </source>
</evidence>
<comment type="catalytic activity">
    <reaction evidence="5">
        <text>UDP-N-acetyl-alpha-D-mannosamine + N-acetyl-alpha-D-glucosaminyl-di-trans,octa-cis-undecaprenyl diphosphate = N-acetyl-beta-D-mannosaminyl-(1-&gt;4)-N-acetyl-alpha-D-glucosaminyl di-trans,octa-cis-undecaprenyl diphosphate + UDP + H(+)</text>
        <dbReference type="Rhea" id="RHEA:16053"/>
        <dbReference type="ChEBI" id="CHEBI:15378"/>
        <dbReference type="ChEBI" id="CHEBI:58223"/>
        <dbReference type="ChEBI" id="CHEBI:62959"/>
        <dbReference type="ChEBI" id="CHEBI:68623"/>
        <dbReference type="ChEBI" id="CHEBI:132210"/>
        <dbReference type="EC" id="2.4.1.187"/>
    </reaction>
</comment>
<comment type="pathway">
    <text evidence="5">Cell wall biogenesis; teichoic acid biosynthesis.</text>
</comment>
<evidence type="ECO:0000256" key="2">
    <source>
        <dbReference type="ARBA" id="ARBA00022679"/>
    </source>
</evidence>
<dbReference type="GO" id="GO:0019350">
    <property type="term" value="P:teichoic acid biosynthetic process"/>
    <property type="evidence" value="ECO:0007669"/>
    <property type="project" value="UniProtKB-UniRule"/>
</dbReference>
<dbReference type="EMBL" id="JACRSY010000012">
    <property type="protein sequence ID" value="MBC8579627.1"/>
    <property type="molecule type" value="Genomic_DNA"/>
</dbReference>
<dbReference type="NCBIfam" id="TIGR00696">
    <property type="entry name" value="wecG_tagA_cpsF"/>
    <property type="match status" value="1"/>
</dbReference>
<dbReference type="HAMAP" id="MF_02070">
    <property type="entry name" value="TagA_TarA"/>
    <property type="match status" value="1"/>
</dbReference>
<evidence type="ECO:0000256" key="5">
    <source>
        <dbReference type="HAMAP-Rule" id="MF_02070"/>
    </source>
</evidence>
<protein>
    <recommendedName>
        <fullName evidence="5">N-acetylglucosaminyldiphosphoundecaprenol N-acetyl-beta-D-mannosaminyltransferase</fullName>
        <ecNumber evidence="5">2.4.1.187</ecNumber>
    </recommendedName>
    <alternativeName>
        <fullName evidence="5">N-acetylmannosaminyltransferase</fullName>
    </alternativeName>
    <alternativeName>
        <fullName evidence="5">UDP-N-acetylmannosamine transferase</fullName>
    </alternativeName>
    <alternativeName>
        <fullName evidence="5">UDP-N-acetylmannosamine:N-acetylglucosaminyl pyrophosphorylundecaprenol N-acetylmannosaminyltransferase</fullName>
    </alternativeName>
</protein>
<dbReference type="RefSeq" id="WP_177670772.1">
    <property type="nucleotide sequence ID" value="NZ_JACRSY010000012.1"/>
</dbReference>
<comment type="caution">
    <text evidence="6">The sequence shown here is derived from an EMBL/GenBank/DDBJ whole genome shotgun (WGS) entry which is preliminary data.</text>
</comment>
<evidence type="ECO:0000313" key="6">
    <source>
        <dbReference type="EMBL" id="MBC8579627.1"/>
    </source>
</evidence>
<dbReference type="PANTHER" id="PTHR34136">
    <property type="match status" value="1"/>
</dbReference>
<dbReference type="PANTHER" id="PTHR34136:SF1">
    <property type="entry name" value="UDP-N-ACETYL-D-MANNOSAMINURONIC ACID TRANSFERASE"/>
    <property type="match status" value="1"/>
</dbReference>
<dbReference type="Pfam" id="PF03808">
    <property type="entry name" value="Glyco_tran_WecG"/>
    <property type="match status" value="1"/>
</dbReference>
<evidence type="ECO:0000313" key="7">
    <source>
        <dbReference type="Proteomes" id="UP000655830"/>
    </source>
</evidence>
<dbReference type="InterPro" id="IPR034714">
    <property type="entry name" value="TagA_TarA"/>
</dbReference>
<organism evidence="6 7">
    <name type="scientific">Zhenhengia yiwuensis</name>
    <dbReference type="NCBI Taxonomy" id="2763666"/>
    <lineage>
        <taxon>Bacteria</taxon>
        <taxon>Bacillati</taxon>
        <taxon>Bacillota</taxon>
        <taxon>Clostridia</taxon>
        <taxon>Lachnospirales</taxon>
        <taxon>Lachnospiraceae</taxon>
        <taxon>Zhenhengia</taxon>
    </lineage>
</organism>
<dbReference type="CDD" id="cd06533">
    <property type="entry name" value="Glyco_transf_WecG_TagA"/>
    <property type="match status" value="1"/>
</dbReference>
<dbReference type="GO" id="GO:0071555">
    <property type="term" value="P:cell wall organization"/>
    <property type="evidence" value="ECO:0007669"/>
    <property type="project" value="UniProtKB-KW"/>
</dbReference>
<keyword evidence="2 5" id="KW-0808">Transferase</keyword>
<dbReference type="EC" id="2.4.1.187" evidence="5"/>
<dbReference type="AlphaFoldDB" id="A0A926EJP2"/>
<keyword evidence="7" id="KW-1185">Reference proteome</keyword>
<accession>A0A926EJP2</accession>
<dbReference type="InterPro" id="IPR004629">
    <property type="entry name" value="WecG_TagA_CpsF"/>
</dbReference>
<keyword evidence="4 5" id="KW-0961">Cell wall biogenesis/degradation</keyword>
<keyword evidence="3 5" id="KW-0777">Teichoic acid biosynthesis</keyword>
<reference evidence="6" key="1">
    <citation type="submission" date="2020-08" db="EMBL/GenBank/DDBJ databases">
        <title>Genome public.</title>
        <authorList>
            <person name="Liu C."/>
            <person name="Sun Q."/>
        </authorList>
    </citation>
    <scope>NUCLEOTIDE SEQUENCE</scope>
    <source>
        <strain evidence="6">NSJ-12</strain>
    </source>
</reference>
<name>A0A926EJP2_9FIRM</name>
<evidence type="ECO:0000256" key="4">
    <source>
        <dbReference type="ARBA" id="ARBA00023316"/>
    </source>
</evidence>
<comment type="similarity">
    <text evidence="5">Belongs to the glycosyltransferase 26 family. TagA/TarA subfamily.</text>
</comment>
<keyword evidence="1 5" id="KW-0328">Glycosyltransferase</keyword>
<dbReference type="Proteomes" id="UP000655830">
    <property type="component" value="Unassembled WGS sequence"/>
</dbReference>
<gene>
    <name evidence="6" type="ORF">H8718_08800</name>
</gene>
<proteinExistence type="inferred from homology"/>
<comment type="function">
    <text evidence="5">Catalyzes the conversion of GlcNAc-PP-undecaprenol into ManNAc-GlcNAc-PP-undecaprenol, the first committed lipid intermediate in the de novo synthesis of teichoic acid.</text>
</comment>
<sequence>MRDTINVLDVPVDRITMEEATRRISEFVNSTTYHTVITPNPEIVMLAKDNPEFKAVMKRADLIVPDGIGVVLASKILKNSLPERVAGFDLVQNTMKQAVDKGYRYYFFGSKPGVADLAAEKMRSTYPGIQIVGTHDGYFTEEDIPAIIEEINNSNANILLVALGAPKQELWMDKYKDQLPHIRVAIGVGGSLDGMAGVVKRAPEFFQKVGLEWFYRLMMQPTRAKRMLVLPKFVMEVYKEKYHKK</sequence>